<reference evidence="8" key="1">
    <citation type="submission" date="2020-09" db="EMBL/GenBank/DDBJ databases">
        <title>New species isolated from human feces.</title>
        <authorList>
            <person name="Kitahara M."/>
            <person name="Shigeno Y."/>
            <person name="Shime M."/>
            <person name="Matsumoto Y."/>
            <person name="Nakamura S."/>
            <person name="Motooka D."/>
            <person name="Fukuoka S."/>
            <person name="Nishikawa H."/>
            <person name="Benno Y."/>
        </authorList>
    </citation>
    <scope>NUCLEOTIDE SEQUENCE</scope>
    <source>
        <strain evidence="8">MM50</strain>
    </source>
</reference>
<dbReference type="PROSITE" id="PS00062">
    <property type="entry name" value="ALDOKETO_REDUCTASE_2"/>
    <property type="match status" value="1"/>
</dbReference>
<keyword evidence="9" id="KW-1185">Reference proteome</keyword>
<dbReference type="RefSeq" id="WP_213541957.1">
    <property type="nucleotide sequence ID" value="NZ_AP023418.1"/>
</dbReference>
<evidence type="ECO:0000256" key="1">
    <source>
        <dbReference type="ARBA" id="ARBA00007905"/>
    </source>
</evidence>
<evidence type="ECO:0000313" key="8">
    <source>
        <dbReference type="EMBL" id="BCK81194.1"/>
    </source>
</evidence>
<dbReference type="KEGG" id="vcop:MM50RIKEN_09570"/>
<dbReference type="PIRSF" id="PIRSF000097">
    <property type="entry name" value="AKR"/>
    <property type="match status" value="1"/>
</dbReference>
<dbReference type="PANTHER" id="PTHR43827:SF3">
    <property type="entry name" value="NADP-DEPENDENT OXIDOREDUCTASE DOMAIN-CONTAINING PROTEIN"/>
    <property type="match status" value="1"/>
</dbReference>
<evidence type="ECO:0000256" key="5">
    <source>
        <dbReference type="PIRSR" id="PIRSR000097-2"/>
    </source>
</evidence>
<dbReference type="PRINTS" id="PR00069">
    <property type="entry name" value="ALDKETRDTASE"/>
</dbReference>
<dbReference type="EMBL" id="AP023418">
    <property type="protein sequence ID" value="BCK81194.1"/>
    <property type="molecule type" value="Genomic_DNA"/>
</dbReference>
<dbReference type="FunFam" id="3.20.20.100:FF:000002">
    <property type="entry name" value="2,5-diketo-D-gluconic acid reductase A"/>
    <property type="match status" value="1"/>
</dbReference>
<feature type="domain" description="NADP-dependent oxidoreductase" evidence="7">
    <location>
        <begin position="17"/>
        <end position="268"/>
    </location>
</feature>
<evidence type="ECO:0000256" key="3">
    <source>
        <dbReference type="ARBA" id="ARBA00023002"/>
    </source>
</evidence>
<keyword evidence="2" id="KW-0521">NADP</keyword>
<feature type="site" description="Lowers pKa of active site Tyr" evidence="6">
    <location>
        <position position="76"/>
    </location>
</feature>
<protein>
    <submittedName>
        <fullName evidence="8">2,5-diketo-D-gluconic acid reductase</fullName>
    </submittedName>
</protein>
<evidence type="ECO:0000256" key="2">
    <source>
        <dbReference type="ARBA" id="ARBA00022857"/>
    </source>
</evidence>
<dbReference type="GO" id="GO:0016616">
    <property type="term" value="F:oxidoreductase activity, acting on the CH-OH group of donors, NAD or NADP as acceptor"/>
    <property type="evidence" value="ECO:0007669"/>
    <property type="project" value="UniProtKB-ARBA"/>
</dbReference>
<dbReference type="InterPro" id="IPR023210">
    <property type="entry name" value="NADP_OxRdtase_dom"/>
</dbReference>
<accession>A0A810PZY0</accession>
<dbReference type="Gene3D" id="3.20.20.100">
    <property type="entry name" value="NADP-dependent oxidoreductase domain"/>
    <property type="match status" value="1"/>
</dbReference>
<feature type="binding site" evidence="5">
    <location>
        <position position="109"/>
    </location>
    <ligand>
        <name>substrate</name>
    </ligand>
</feature>
<dbReference type="Pfam" id="PF00248">
    <property type="entry name" value="Aldo_ket_red"/>
    <property type="match status" value="1"/>
</dbReference>
<comment type="similarity">
    <text evidence="1">Belongs to the aldo/keto reductase family.</text>
</comment>
<dbReference type="SUPFAM" id="SSF51430">
    <property type="entry name" value="NAD(P)-linked oxidoreductase"/>
    <property type="match status" value="1"/>
</dbReference>
<dbReference type="AlphaFoldDB" id="A0A810PZY0"/>
<evidence type="ECO:0000256" key="6">
    <source>
        <dbReference type="PIRSR" id="PIRSR000097-3"/>
    </source>
</evidence>
<gene>
    <name evidence="8" type="ORF">MM50RIKEN_09570</name>
</gene>
<feature type="active site" description="Proton donor" evidence="4">
    <location>
        <position position="51"/>
    </location>
</feature>
<sequence>MILQETYTLANGIAIPKLGLGTWFIDNNKAAQAVRTAVELGYRLIDTAQAYGNEQGVGKGIRTCGLKREELFVASKVAAEHKTYEDAARSIDETLEKMGLTYLDQMLIHSPQPWREFRAEKRYFQENRAVWRALEDAQAAGKVRVIGVSNFLRDDLENLLTGCRVRPAVNQLLLHIAGTDLPLLDYCTRQDIRVEAYSPIAHGEALKNPAITAMAEQYGVSVPQLCIRYVLQLGAVALPKTADPGHMRSNAAVDFAISPEDMETLRSMEHLTDYGDYNGFPVFSGKPLA</sequence>
<keyword evidence="3" id="KW-0560">Oxidoreductase</keyword>
<evidence type="ECO:0000256" key="4">
    <source>
        <dbReference type="PIRSR" id="PIRSR000097-1"/>
    </source>
</evidence>
<dbReference type="InterPro" id="IPR036812">
    <property type="entry name" value="NAD(P)_OxRdtase_dom_sf"/>
</dbReference>
<dbReference type="InterPro" id="IPR018170">
    <property type="entry name" value="Aldo/ket_reductase_CS"/>
</dbReference>
<name>A0A810PZY0_9FIRM</name>
<organism evidence="8 9">
    <name type="scientific">Vescimonas coprocola</name>
    <dbReference type="NCBI Taxonomy" id="2714355"/>
    <lineage>
        <taxon>Bacteria</taxon>
        <taxon>Bacillati</taxon>
        <taxon>Bacillota</taxon>
        <taxon>Clostridia</taxon>
        <taxon>Eubacteriales</taxon>
        <taxon>Oscillospiraceae</taxon>
        <taxon>Vescimonas</taxon>
    </lineage>
</organism>
<dbReference type="CDD" id="cd19071">
    <property type="entry name" value="AKR_AKR1-5-like"/>
    <property type="match status" value="1"/>
</dbReference>
<dbReference type="InterPro" id="IPR020471">
    <property type="entry name" value="AKR"/>
</dbReference>
<proteinExistence type="inferred from homology"/>
<dbReference type="PANTHER" id="PTHR43827">
    <property type="entry name" value="2,5-DIKETO-D-GLUCONIC ACID REDUCTASE"/>
    <property type="match status" value="1"/>
</dbReference>
<evidence type="ECO:0000313" key="9">
    <source>
        <dbReference type="Proteomes" id="UP000681035"/>
    </source>
</evidence>
<dbReference type="PROSITE" id="PS00798">
    <property type="entry name" value="ALDOKETO_REDUCTASE_1"/>
    <property type="match status" value="1"/>
</dbReference>
<evidence type="ECO:0000259" key="7">
    <source>
        <dbReference type="Pfam" id="PF00248"/>
    </source>
</evidence>
<dbReference type="Proteomes" id="UP000681035">
    <property type="component" value="Chromosome"/>
</dbReference>